<dbReference type="HOGENOM" id="CLU_2911450_0_0_2"/>
<protein>
    <submittedName>
        <fullName evidence="2">Uncharacterized protein</fullName>
    </submittedName>
</protein>
<name>D4GQL3_HALVD</name>
<organism evidence="2 3">
    <name type="scientific">Haloferax volcanii (strain ATCC 29605 / DSM 3757 / JCM 8879 / NBRC 14742 / NCIMB 2012 / VKM B-1768 / DS2)</name>
    <name type="common">Halobacterium volcanii</name>
    <dbReference type="NCBI Taxonomy" id="309800"/>
    <lineage>
        <taxon>Archaea</taxon>
        <taxon>Methanobacteriati</taxon>
        <taxon>Methanobacteriota</taxon>
        <taxon>Stenosarchaea group</taxon>
        <taxon>Halobacteria</taxon>
        <taxon>Halobacteriales</taxon>
        <taxon>Haloferacaceae</taxon>
        <taxon>Haloferax</taxon>
    </lineage>
</organism>
<feature type="compositionally biased region" description="Basic and acidic residues" evidence="1">
    <location>
        <begin position="38"/>
        <end position="61"/>
    </location>
</feature>
<evidence type="ECO:0000256" key="1">
    <source>
        <dbReference type="SAM" id="MobiDB-lite"/>
    </source>
</evidence>
<keyword evidence="2" id="KW-0614">Plasmid</keyword>
<evidence type="ECO:0000313" key="3">
    <source>
        <dbReference type="Proteomes" id="UP000008243"/>
    </source>
</evidence>
<sequence length="61" mass="6666">MKVEQSDGFGSVIHSIPGDWRNCRPGTNRPSWRGSRSRPKDKEQLAVRRGAARGDDSDGAG</sequence>
<evidence type="ECO:0000313" key="2">
    <source>
        <dbReference type="EMBL" id="ADE01834.1"/>
    </source>
</evidence>
<dbReference type="EMBL" id="CP001955">
    <property type="protein sequence ID" value="ADE01834.1"/>
    <property type="molecule type" value="Genomic_DNA"/>
</dbReference>
<accession>D4GQL3</accession>
<gene>
    <name evidence="2" type="ordered locus">HVO_A0184</name>
</gene>
<dbReference type="AlphaFoldDB" id="D4GQL3"/>
<proteinExistence type="predicted"/>
<feature type="region of interest" description="Disordered" evidence="1">
    <location>
        <begin position="1"/>
        <end position="61"/>
    </location>
</feature>
<dbReference type="Proteomes" id="UP000008243">
    <property type="component" value="Plasmid pHV4"/>
</dbReference>
<reference evidence="2 3" key="1">
    <citation type="journal article" date="2010" name="PLoS ONE">
        <title>The complete genome sequence of Haloferax volcanii DS2, a model archaeon.</title>
        <authorList>
            <person name="Hartman A.L."/>
            <person name="Norais C."/>
            <person name="Badger J.H."/>
            <person name="Delmas S."/>
            <person name="Haldenby S."/>
            <person name="Madupu R."/>
            <person name="Robinson J."/>
            <person name="Khouri H."/>
            <person name="Ren Q."/>
            <person name="Lowe T.M."/>
            <person name="Maupin-Furlow J."/>
            <person name="Pohlschroder M."/>
            <person name="Daniels C."/>
            <person name="Pfeiffer F."/>
            <person name="Allers T."/>
            <person name="Eisen J.A."/>
        </authorList>
    </citation>
    <scope>NUCLEOTIDE SEQUENCE [LARGE SCALE GENOMIC DNA]</scope>
    <source>
        <strain evidence="3">ATCC 29605 / DSM 3757 / JCM 8879 / NBRC 14742 / NCIMB 2012 / VKM B-1768 / DS2</strain>
        <plasmid evidence="2">pHV4</plasmid>
    </source>
</reference>
<keyword evidence="3" id="KW-1185">Reference proteome</keyword>
<dbReference type="EnsemblBacteria" id="ADE01834">
    <property type="protein sequence ID" value="ADE01834"/>
    <property type="gene ID" value="HVO_A0184"/>
</dbReference>
<dbReference type="KEGG" id="hvo:HVO_A0184"/>
<geneLocation type="plasmid" evidence="2 3">
    <name>pHV4</name>
</geneLocation>